<dbReference type="EMBL" id="JBEUWX010000003">
    <property type="protein sequence ID" value="MFA9950985.1"/>
    <property type="molecule type" value="Genomic_DNA"/>
</dbReference>
<evidence type="ECO:0000313" key="11">
    <source>
        <dbReference type="EMBL" id="MFA9950985.1"/>
    </source>
</evidence>
<comment type="catalytic activity">
    <reaction evidence="10">
        <text>7,8-dihydroneopterin 3'-triphosphate + H2O = 6-carboxy-5,6,7,8-tetrahydropterin + triphosphate + acetaldehyde + 2 H(+)</text>
        <dbReference type="Rhea" id="RHEA:27966"/>
        <dbReference type="ChEBI" id="CHEBI:15343"/>
        <dbReference type="ChEBI" id="CHEBI:15377"/>
        <dbReference type="ChEBI" id="CHEBI:15378"/>
        <dbReference type="ChEBI" id="CHEBI:18036"/>
        <dbReference type="ChEBI" id="CHEBI:58462"/>
        <dbReference type="ChEBI" id="CHEBI:61032"/>
        <dbReference type="EC" id="4.1.2.50"/>
    </reaction>
</comment>
<evidence type="ECO:0000256" key="9">
    <source>
        <dbReference type="ARBA" id="ARBA00031449"/>
    </source>
</evidence>
<dbReference type="Pfam" id="PF01242">
    <property type="entry name" value="PTPS"/>
    <property type="match status" value="1"/>
</dbReference>
<comment type="cofactor">
    <cofactor evidence="1">
        <name>Zn(2+)</name>
        <dbReference type="ChEBI" id="CHEBI:29105"/>
    </cofactor>
</comment>
<dbReference type="Gene3D" id="3.30.479.10">
    <property type="entry name" value="6-pyruvoyl tetrahydropterin synthase/QueD"/>
    <property type="match status" value="1"/>
</dbReference>
<dbReference type="PANTHER" id="PTHR12589">
    <property type="entry name" value="PYRUVOYL TETRAHYDROBIOPTERIN SYNTHASE"/>
    <property type="match status" value="1"/>
</dbReference>
<keyword evidence="6" id="KW-0479">Metal-binding</keyword>
<dbReference type="InterPro" id="IPR007115">
    <property type="entry name" value="6-PTP_synth/QueD"/>
</dbReference>
<protein>
    <recommendedName>
        <fullName evidence="5">6-carboxy-5,6,7,8-tetrahydropterin synthase</fullName>
        <ecNumber evidence="4">4.1.2.50</ecNumber>
    </recommendedName>
    <alternativeName>
        <fullName evidence="9">Queuosine biosynthesis protein QueD</fullName>
    </alternativeName>
</protein>
<evidence type="ECO:0000313" key="12">
    <source>
        <dbReference type="Proteomes" id="UP001574673"/>
    </source>
</evidence>
<reference evidence="12" key="1">
    <citation type="submission" date="2024-06" db="EMBL/GenBank/DDBJ databases">
        <title>Radixoralia hellwigii gen. nov., sp nov., isolated from a root canal in the human oral cavity.</title>
        <authorList>
            <person name="Bartsch S."/>
            <person name="Wittmer A."/>
            <person name="Schulz A.-K."/>
            <person name="Neumann-Schaal M."/>
            <person name="Wolf J."/>
            <person name="Gronow S."/>
            <person name="Tennert C."/>
            <person name="Haecker G."/>
            <person name="Cieplik F."/>
            <person name="Al-Ahmad A."/>
        </authorList>
    </citation>
    <scope>NUCLEOTIDE SEQUENCE [LARGE SCALE GENOMIC DNA]</scope>
    <source>
        <strain evidence="12">Wk13</strain>
    </source>
</reference>
<dbReference type="PANTHER" id="PTHR12589:SF7">
    <property type="entry name" value="6-PYRUVOYL TETRAHYDROBIOPTERIN SYNTHASE"/>
    <property type="match status" value="1"/>
</dbReference>
<organism evidence="11 12">
    <name type="scientific">Dentiradicibacter hellwigii</name>
    <dbReference type="NCBI Taxonomy" id="3149053"/>
    <lineage>
        <taxon>Bacteria</taxon>
        <taxon>Pseudomonadati</taxon>
        <taxon>Pseudomonadota</taxon>
        <taxon>Betaproteobacteria</taxon>
        <taxon>Rhodocyclales</taxon>
        <taxon>Rhodocyclaceae</taxon>
        <taxon>Dentiradicibacter</taxon>
    </lineage>
</organism>
<comment type="caution">
    <text evidence="11">The sequence shown here is derived from an EMBL/GenBank/DDBJ whole genome shotgun (WGS) entry which is preliminary data.</text>
</comment>
<evidence type="ECO:0000256" key="4">
    <source>
        <dbReference type="ARBA" id="ARBA00012982"/>
    </source>
</evidence>
<evidence type="ECO:0000256" key="5">
    <source>
        <dbReference type="ARBA" id="ARBA00018141"/>
    </source>
</evidence>
<sequence>MFITRRLEFDAGHRIPDHKSHCRHLHGHRYVLEITLAGNIIRHDGDAANGMVMDFADIKTLAKRHLVNHWDHAFLVYAGDTAVVEFLKTLPGHKTVVLECIPTAENLAETAFAILDRIFCDNFGNHLRLERVRLYETPNCWADAVRTYRHSTQTCR</sequence>
<evidence type="ECO:0000256" key="3">
    <source>
        <dbReference type="ARBA" id="ARBA00008900"/>
    </source>
</evidence>
<dbReference type="RefSeq" id="WP_418892071.1">
    <property type="nucleotide sequence ID" value="NZ_JBEUWX010000003.1"/>
</dbReference>
<proteinExistence type="inferred from homology"/>
<dbReference type="Proteomes" id="UP001574673">
    <property type="component" value="Unassembled WGS sequence"/>
</dbReference>
<keyword evidence="8 11" id="KW-0456">Lyase</keyword>
<evidence type="ECO:0000256" key="6">
    <source>
        <dbReference type="ARBA" id="ARBA00022723"/>
    </source>
</evidence>
<dbReference type="GO" id="GO:0070497">
    <property type="term" value="F:6-carboxytetrahydropterin synthase activity"/>
    <property type="evidence" value="ECO:0007669"/>
    <property type="project" value="UniProtKB-EC"/>
</dbReference>
<keyword evidence="7" id="KW-0862">Zinc</keyword>
<dbReference type="SUPFAM" id="SSF55620">
    <property type="entry name" value="Tetrahydrobiopterin biosynthesis enzymes-like"/>
    <property type="match status" value="1"/>
</dbReference>
<dbReference type="InterPro" id="IPR038418">
    <property type="entry name" value="6-PTP_synth/QueD_sf"/>
</dbReference>
<dbReference type="NCBIfam" id="TIGR03367">
    <property type="entry name" value="queuosine_QueD"/>
    <property type="match status" value="1"/>
</dbReference>
<evidence type="ECO:0000256" key="10">
    <source>
        <dbReference type="ARBA" id="ARBA00048807"/>
    </source>
</evidence>
<evidence type="ECO:0000256" key="7">
    <source>
        <dbReference type="ARBA" id="ARBA00022833"/>
    </source>
</evidence>
<dbReference type="EC" id="4.1.2.50" evidence="4"/>
<evidence type="ECO:0000256" key="2">
    <source>
        <dbReference type="ARBA" id="ARBA00005061"/>
    </source>
</evidence>
<comment type="pathway">
    <text evidence="2">Purine metabolism; 7-cyano-7-deazaguanine biosynthesis.</text>
</comment>
<comment type="similarity">
    <text evidence="3">Belongs to the PTPS family. QueD subfamily.</text>
</comment>
<evidence type="ECO:0000256" key="1">
    <source>
        <dbReference type="ARBA" id="ARBA00001947"/>
    </source>
</evidence>
<accession>A0ABV4UJH0</accession>
<keyword evidence="12" id="KW-1185">Reference proteome</keyword>
<name>A0ABV4UJH0_9RHOO</name>
<gene>
    <name evidence="11" type="primary">queD</name>
    <name evidence="11" type="ORF">ABCS64_11725</name>
</gene>
<evidence type="ECO:0000256" key="8">
    <source>
        <dbReference type="ARBA" id="ARBA00023239"/>
    </source>
</evidence>